<feature type="compositionally biased region" description="Pro residues" evidence="1">
    <location>
        <begin position="789"/>
        <end position="801"/>
    </location>
</feature>
<feature type="region of interest" description="Disordered" evidence="1">
    <location>
        <begin position="238"/>
        <end position="258"/>
    </location>
</feature>
<feature type="compositionally biased region" description="Basic and acidic residues" evidence="1">
    <location>
        <begin position="623"/>
        <end position="634"/>
    </location>
</feature>
<dbReference type="EMBL" id="JALJOS010000002">
    <property type="protein sequence ID" value="KAK9842824.1"/>
    <property type="molecule type" value="Genomic_DNA"/>
</dbReference>
<evidence type="ECO:0000256" key="1">
    <source>
        <dbReference type="SAM" id="MobiDB-lite"/>
    </source>
</evidence>
<protein>
    <submittedName>
        <fullName evidence="2">Uncharacterized protein</fullName>
    </submittedName>
</protein>
<feature type="compositionally biased region" description="Polar residues" evidence="1">
    <location>
        <begin position="154"/>
        <end position="167"/>
    </location>
</feature>
<keyword evidence="3" id="KW-1185">Reference proteome</keyword>
<reference evidence="2 3" key="1">
    <citation type="journal article" date="2024" name="Nat. Commun.">
        <title>Phylogenomics reveals the evolutionary origins of lichenization in chlorophyte algae.</title>
        <authorList>
            <person name="Puginier C."/>
            <person name="Libourel C."/>
            <person name="Otte J."/>
            <person name="Skaloud P."/>
            <person name="Haon M."/>
            <person name="Grisel S."/>
            <person name="Petersen M."/>
            <person name="Berrin J.G."/>
            <person name="Delaux P.M."/>
            <person name="Dal Grande F."/>
            <person name="Keller J."/>
        </authorList>
    </citation>
    <scope>NUCLEOTIDE SEQUENCE [LARGE SCALE GENOMIC DNA]</scope>
    <source>
        <strain evidence="2 3">SAG 2145</strain>
    </source>
</reference>
<feature type="region of interest" description="Disordered" evidence="1">
    <location>
        <begin position="740"/>
        <end position="860"/>
    </location>
</feature>
<evidence type="ECO:0000313" key="3">
    <source>
        <dbReference type="Proteomes" id="UP001438707"/>
    </source>
</evidence>
<comment type="caution">
    <text evidence="2">The sequence shown here is derived from an EMBL/GenBank/DDBJ whole genome shotgun (WGS) entry which is preliminary data.</text>
</comment>
<feature type="region of interest" description="Disordered" evidence="1">
    <location>
        <begin position="615"/>
        <end position="641"/>
    </location>
</feature>
<feature type="region of interest" description="Disordered" evidence="1">
    <location>
        <begin position="154"/>
        <end position="186"/>
    </location>
</feature>
<organism evidence="2 3">
    <name type="scientific">Apatococcus lobatus</name>
    <dbReference type="NCBI Taxonomy" id="904363"/>
    <lineage>
        <taxon>Eukaryota</taxon>
        <taxon>Viridiplantae</taxon>
        <taxon>Chlorophyta</taxon>
        <taxon>core chlorophytes</taxon>
        <taxon>Trebouxiophyceae</taxon>
        <taxon>Chlorellales</taxon>
        <taxon>Chlorellaceae</taxon>
        <taxon>Apatococcus</taxon>
    </lineage>
</organism>
<accession>A0AAW1SA88</accession>
<proteinExistence type="predicted"/>
<name>A0AAW1SA88_9CHLO</name>
<feature type="compositionally biased region" description="Low complexity" evidence="1">
    <location>
        <begin position="844"/>
        <end position="860"/>
    </location>
</feature>
<feature type="region of interest" description="Disordered" evidence="1">
    <location>
        <begin position="105"/>
        <end position="124"/>
    </location>
</feature>
<evidence type="ECO:0000313" key="2">
    <source>
        <dbReference type="EMBL" id="KAK9842824.1"/>
    </source>
</evidence>
<dbReference type="Proteomes" id="UP001438707">
    <property type="component" value="Unassembled WGS sequence"/>
</dbReference>
<feature type="compositionally biased region" description="Polar residues" evidence="1">
    <location>
        <begin position="742"/>
        <end position="777"/>
    </location>
</feature>
<gene>
    <name evidence="2" type="ORF">WJX74_002964</name>
</gene>
<feature type="region of interest" description="Disordered" evidence="1">
    <location>
        <begin position="1"/>
        <end position="39"/>
    </location>
</feature>
<sequence>MQAQDFGATMNQHFRHHGPGIPCVSAPGQPSTSHLPAKTPESVYDQDAALQAAALRPILTPDLSSTTGQGMPKAATDIQQFADQRHHTASSLSGHSNATWMAQHHPIAPSPSRHATSSSSGSTDAWPELLTEMAARPFPCSISHQALNNSHQTSGFTHMAQSQSQFSPAPATGAKPGQAQQSATKSSFSFNAHPACGPCGQVMARAAIAGPDTASPASAGTLERHCCPWAAAAEEPGAAVLSGHQAEPSQPAKRRRGLTRAQLKQATATAARLSQMHRKHVSSRQELELGGLLDLLQHPQGSSSDPRLHAINTLHSINEARKLPGCARIPEADRMRMRSVQEMLVQPGWNEVLPCDASVHRLYEALDTGLLDIPVDLVRETGQRFTSLAELMAIPAHQHCPILVDASIRMVNANHLKQGHGDPCHQAVLNILGAIMLFSTIFHRRTGGLNLQGRRMLNTSSNDLQSLHPDRDSLKMAIGLDGTQKLMARRVWRETSEALSRLEQERGDIVSCMEALHADPALAQRASLARAGPSQGALLHQVSQLSENAQLQAEWTQSASRKLVWQHLLMDASLEYLPDLNDLLDLKLPWELDACSALLFPEPEATGPILPQALKAAGQTGSDSRERSECRDSPDTSLGWQHSHRADRLLGRHNNARLEAQGSIPSHGHCNPFNTQAQCQPLLDHLSQRQLQSVYDQDAARQAATMYPALSIGAAPAHGDTSAWMLHTAGDMQHMADEASLAVSSMSEHSNTTLIAPSHSTPSPASDRNVTASSSQDDWTELLASVMSQPPPSTARPPPSQPQLDDSDTLWMPGWGRLGSASNQNPPSGHGPPLSNYADTLWVSGSSQPGPASSQNAQPSHGLLKHEALDPFLAQSWPPLRSASTKGSECCHAQAAPPGSGPVENALAYCGLSDQQTTADTSVPHLAAISPVPRAFSELDHLQDAQSDEAPASISLSSPRAELFKHAKRRRGLDDVQVDGTKRANATAARLKLFHMHRKHVSSLRELELNRLLDTLRQPPGTGFKFGPHPINALHSINEARKLPGYGRASQADQLRMRSVKEMLVNPGWNAVLPCDASVHGLYEALDTGALDIPVDVVKGTGQRFTSLAELTAIPAHQQGPILVDAIMRMVNANHFKLANGDAYHMAVLKNMGAVLLFSTAFHQLGGGLDLQGTSMLNSLSSDLSLTRPDANTLKKSIGLDATQKRVARHIWKETSAVLARLEQERGELVSCMGSGALQADPPAAEQASRMLTSASTEALLQQVSQLSRNAQMQAEWVGIASRKLVWQVLSPEGMIRLSCLCWPIVPDLIYILQTLADI</sequence>
<feature type="compositionally biased region" description="Low complexity" evidence="1">
    <location>
        <begin position="110"/>
        <end position="122"/>
    </location>
</feature>